<gene>
    <name evidence="1" type="ORF">PXEA_LOCUS4674</name>
</gene>
<sequence length="163" mass="18265">MTQQAFPNFGLIHCTPQAEGKARQTKTQPGFLVLRYSGQDQPTLDDGQFHLVLPRPSGLLKATSPKPVISTYPPQTLLTGPVEPKPLTVDFQSTSYIQNNETSSEQPMVIESPLLWRRHSLEKKNLFTGSLSDQVANEYRGPGQLSRKSEFYHCVGYEEIFAL</sequence>
<dbReference type="AlphaFoldDB" id="A0A3S4ZGW8"/>
<organism evidence="1 2">
    <name type="scientific">Protopolystoma xenopodis</name>
    <dbReference type="NCBI Taxonomy" id="117903"/>
    <lineage>
        <taxon>Eukaryota</taxon>
        <taxon>Metazoa</taxon>
        <taxon>Spiralia</taxon>
        <taxon>Lophotrochozoa</taxon>
        <taxon>Platyhelminthes</taxon>
        <taxon>Monogenea</taxon>
        <taxon>Polyopisthocotylea</taxon>
        <taxon>Polystomatidea</taxon>
        <taxon>Polystomatidae</taxon>
        <taxon>Protopolystoma</taxon>
    </lineage>
</organism>
<evidence type="ECO:0000313" key="1">
    <source>
        <dbReference type="EMBL" id="VEL11234.1"/>
    </source>
</evidence>
<dbReference type="Proteomes" id="UP000784294">
    <property type="component" value="Unassembled WGS sequence"/>
</dbReference>
<reference evidence="1" key="1">
    <citation type="submission" date="2018-11" db="EMBL/GenBank/DDBJ databases">
        <authorList>
            <consortium name="Pathogen Informatics"/>
        </authorList>
    </citation>
    <scope>NUCLEOTIDE SEQUENCE</scope>
</reference>
<accession>A0A3S4ZGW8</accession>
<protein>
    <submittedName>
        <fullName evidence="1">Uncharacterized protein</fullName>
    </submittedName>
</protein>
<evidence type="ECO:0000313" key="2">
    <source>
        <dbReference type="Proteomes" id="UP000784294"/>
    </source>
</evidence>
<proteinExistence type="predicted"/>
<keyword evidence="2" id="KW-1185">Reference proteome</keyword>
<comment type="caution">
    <text evidence="1">The sequence shown here is derived from an EMBL/GenBank/DDBJ whole genome shotgun (WGS) entry which is preliminary data.</text>
</comment>
<name>A0A3S4ZGW8_9PLAT</name>
<dbReference type="EMBL" id="CAAALY010011232">
    <property type="protein sequence ID" value="VEL11234.1"/>
    <property type="molecule type" value="Genomic_DNA"/>
</dbReference>